<comment type="caution">
    <text evidence="1">The sequence shown here is derived from an EMBL/GenBank/DDBJ whole genome shotgun (WGS) entry which is preliminary data.</text>
</comment>
<proteinExistence type="predicted"/>
<dbReference type="OrthoDB" id="1452891at2"/>
<reference evidence="1 2" key="1">
    <citation type="submission" date="2019-02" db="EMBL/GenBank/DDBJ databases">
        <title>Pedobacter sp. RP-3-21 sp. nov., isolated from Arctic soil.</title>
        <authorList>
            <person name="Dahal R.H."/>
        </authorList>
    </citation>
    <scope>NUCLEOTIDE SEQUENCE [LARGE SCALE GENOMIC DNA]</scope>
    <source>
        <strain evidence="1 2">RP-3-21</strain>
    </source>
</reference>
<protein>
    <submittedName>
        <fullName evidence="1">Transcriptional regulator</fullName>
    </submittedName>
</protein>
<dbReference type="RefSeq" id="WP_131528447.1">
    <property type="nucleotide sequence ID" value="NZ_SJSO01000004.1"/>
</dbReference>
<gene>
    <name evidence="1" type="ORF">EZ456_06415</name>
</gene>
<sequence length="64" mass="7168">MKIGDRVSISPQVTDRTDWIDGVIIEIEKNPFAGIVITAKSDDGEVFFEKEDLFKLLGEEACTH</sequence>
<dbReference type="AlphaFoldDB" id="A0A4R0Q262"/>
<dbReference type="Proteomes" id="UP000293925">
    <property type="component" value="Unassembled WGS sequence"/>
</dbReference>
<name>A0A4R0Q262_9SPHI</name>
<keyword evidence="2" id="KW-1185">Reference proteome</keyword>
<organism evidence="1 2">
    <name type="scientific">Pedobacter psychrodurus</name>
    <dbReference type="NCBI Taxonomy" id="2530456"/>
    <lineage>
        <taxon>Bacteria</taxon>
        <taxon>Pseudomonadati</taxon>
        <taxon>Bacteroidota</taxon>
        <taxon>Sphingobacteriia</taxon>
        <taxon>Sphingobacteriales</taxon>
        <taxon>Sphingobacteriaceae</taxon>
        <taxon>Pedobacter</taxon>
    </lineage>
</organism>
<dbReference type="EMBL" id="SJSO01000004">
    <property type="protein sequence ID" value="TCD28313.1"/>
    <property type="molecule type" value="Genomic_DNA"/>
</dbReference>
<evidence type="ECO:0000313" key="1">
    <source>
        <dbReference type="EMBL" id="TCD28313.1"/>
    </source>
</evidence>
<accession>A0A4R0Q262</accession>
<evidence type="ECO:0000313" key="2">
    <source>
        <dbReference type="Proteomes" id="UP000293925"/>
    </source>
</evidence>